<evidence type="ECO:0000256" key="1">
    <source>
        <dbReference type="SAM" id="MobiDB-lite"/>
    </source>
</evidence>
<dbReference type="KEGG" id="ske:Sked_26690"/>
<sequence>MDQTAPDDGRHQQTTGAGVHGPGRLAGAHHRPAPRRTLTSSRALAAGALVVGALALAACSGDDDSEGVSVLDLEPGACVLAQPEVTTEVETLTRVPCDVAHQQEVYAKVAYTAPDGTVGDFPGDAALVTFADGACAEAFEDYVGVDYRDSTLYFTYLLPSARGWDQGPDRDVLCFVTTTGATLTGSVEGTGT</sequence>
<dbReference type="OrthoDB" id="3628931at2"/>
<dbReference type="AlphaFoldDB" id="D1BKU6"/>
<gene>
    <name evidence="3" type="ordered locus">Sked_26690</name>
</gene>
<evidence type="ECO:0000259" key="2">
    <source>
        <dbReference type="Pfam" id="PF13845"/>
    </source>
</evidence>
<protein>
    <recommendedName>
        <fullName evidence="2">Septum formation-related domain-containing protein</fullName>
    </recommendedName>
</protein>
<dbReference type="InterPro" id="IPR026004">
    <property type="entry name" value="Septum_form"/>
</dbReference>
<reference evidence="3 4" key="1">
    <citation type="journal article" date="2009" name="Stand. Genomic Sci.">
        <title>Complete genome sequence of Sanguibacter keddieii type strain (ST-74).</title>
        <authorList>
            <person name="Ivanova N."/>
            <person name="Sikorski J."/>
            <person name="Sims D."/>
            <person name="Brettin T."/>
            <person name="Detter J.C."/>
            <person name="Han C."/>
            <person name="Lapidus A."/>
            <person name="Copeland A."/>
            <person name="Glavina Del Rio T."/>
            <person name="Nolan M."/>
            <person name="Chen F."/>
            <person name="Lucas S."/>
            <person name="Tice H."/>
            <person name="Cheng J.F."/>
            <person name="Bruce D."/>
            <person name="Goodwin L."/>
            <person name="Pitluck S."/>
            <person name="Pati A."/>
            <person name="Mavromatis K."/>
            <person name="Chen A."/>
            <person name="Palaniappan K."/>
            <person name="D'haeseleer P."/>
            <person name="Chain P."/>
            <person name="Bristow J."/>
            <person name="Eisen J.A."/>
            <person name="Markowitz V."/>
            <person name="Hugenholtz P."/>
            <person name="Goker M."/>
            <person name="Pukall R."/>
            <person name="Klenk H.P."/>
            <person name="Kyrpides N.C."/>
        </authorList>
    </citation>
    <scope>NUCLEOTIDE SEQUENCE [LARGE SCALE GENOMIC DNA]</scope>
    <source>
        <strain evidence="4">ATCC 51767 / DSM 10542 / NCFB 3025 / ST-74</strain>
    </source>
</reference>
<name>D1BKU6_SANKS</name>
<evidence type="ECO:0000313" key="4">
    <source>
        <dbReference type="Proteomes" id="UP000000322"/>
    </source>
</evidence>
<dbReference type="Proteomes" id="UP000000322">
    <property type="component" value="Chromosome"/>
</dbReference>
<feature type="region of interest" description="Disordered" evidence="1">
    <location>
        <begin position="1"/>
        <end position="38"/>
    </location>
</feature>
<dbReference type="STRING" id="446469.Sked_26690"/>
<proteinExistence type="predicted"/>
<dbReference type="HOGENOM" id="CLU_070743_2_0_11"/>
<feature type="domain" description="Septum formation-related" evidence="2">
    <location>
        <begin position="76"/>
        <end position="182"/>
    </location>
</feature>
<dbReference type="Pfam" id="PF13845">
    <property type="entry name" value="Septum_form"/>
    <property type="match status" value="1"/>
</dbReference>
<organism evidence="3 4">
    <name type="scientific">Sanguibacter keddieii (strain ATCC 51767 / DSM 10542 / NCFB 3025 / ST-74)</name>
    <dbReference type="NCBI Taxonomy" id="446469"/>
    <lineage>
        <taxon>Bacteria</taxon>
        <taxon>Bacillati</taxon>
        <taxon>Actinomycetota</taxon>
        <taxon>Actinomycetes</taxon>
        <taxon>Micrococcales</taxon>
        <taxon>Sanguibacteraceae</taxon>
        <taxon>Sanguibacter</taxon>
    </lineage>
</organism>
<keyword evidence="4" id="KW-1185">Reference proteome</keyword>
<dbReference type="EMBL" id="CP001819">
    <property type="protein sequence ID" value="ACZ22573.1"/>
    <property type="molecule type" value="Genomic_DNA"/>
</dbReference>
<dbReference type="eggNOG" id="ENOG5033A46">
    <property type="taxonomic scope" value="Bacteria"/>
</dbReference>
<accession>D1BKU6</accession>
<evidence type="ECO:0000313" key="3">
    <source>
        <dbReference type="EMBL" id="ACZ22573.1"/>
    </source>
</evidence>